<feature type="transmembrane region" description="Helical" evidence="2">
    <location>
        <begin position="68"/>
        <end position="95"/>
    </location>
</feature>
<proteinExistence type="predicted"/>
<keyword evidence="2" id="KW-1133">Transmembrane helix</keyword>
<evidence type="ECO:0000256" key="1">
    <source>
        <dbReference type="SAM" id="MobiDB-lite"/>
    </source>
</evidence>
<keyword evidence="2" id="KW-0812">Transmembrane</keyword>
<feature type="region of interest" description="Disordered" evidence="1">
    <location>
        <begin position="397"/>
        <end position="416"/>
    </location>
</feature>
<dbReference type="EMBL" id="MU858195">
    <property type="protein sequence ID" value="KAK4209736.1"/>
    <property type="molecule type" value="Genomic_DNA"/>
</dbReference>
<comment type="caution">
    <text evidence="3">The sequence shown here is derived from an EMBL/GenBank/DDBJ whole genome shotgun (WGS) entry which is preliminary data.</text>
</comment>
<evidence type="ECO:0000313" key="4">
    <source>
        <dbReference type="Proteomes" id="UP001301769"/>
    </source>
</evidence>
<name>A0AAN7B1Y2_9PEZI</name>
<keyword evidence="4" id="KW-1185">Reference proteome</keyword>
<keyword evidence="2" id="KW-0472">Membrane</keyword>
<sequence length="589" mass="65726">MHRAPRSSTSRSCQSPFYSFPVFEASSPGREQWRFSDLATPQQQHHEVGNYAPEQGDKVPREQTLRKLGAYHTFVLFAGTLANVGCGILLAFLWFSNEANQIWRTIVAHNWATRYVAITSLVIRIVTSAQSVQCVSMLSSLVLEEFETPLASVAAISVLSMQQPERMIGYTHQFAGQLMQRRGFLARDPIFSTFVEYTEPPSSFAEGLFDTGTTIRGFIPFDDRLQREKVDRYSGMATLYDHRVVCVRLSENLTHLDVTFGIRDTDIVVPQFNGTTGGSFHCGGIFLTQWKMEDPDVEWMMGLCLLDGDGGLISTMQGTPLSPWYETVSAATGGEKYLVVNMPSITSEQELPHPTKHKVTYTGTDGEWLHFRAESPFDTFALSLSLCYTAGAGQHRGVDAVRPSGRPTEPKAAWKPDPFPNSYLSTAMGGWYDTRSIREQLDAVPGNLPLTSQNIFTLTDPPKSWISFAPNSTYTGQGPVVEAGSALVLEMFYNAEDKFQPERSLCFTCGESGFIHPVYAVIVNEIIRETWHPGLGIQALLTFLWAQKYYAEAYKFSEFANGTYWTTVTVLAPVQRLSSCSSWGPWPLK</sequence>
<gene>
    <name evidence="3" type="ORF">QBC37DRAFT_485879</name>
</gene>
<organism evidence="3 4">
    <name type="scientific">Rhypophila decipiens</name>
    <dbReference type="NCBI Taxonomy" id="261697"/>
    <lineage>
        <taxon>Eukaryota</taxon>
        <taxon>Fungi</taxon>
        <taxon>Dikarya</taxon>
        <taxon>Ascomycota</taxon>
        <taxon>Pezizomycotina</taxon>
        <taxon>Sordariomycetes</taxon>
        <taxon>Sordariomycetidae</taxon>
        <taxon>Sordariales</taxon>
        <taxon>Naviculisporaceae</taxon>
        <taxon>Rhypophila</taxon>
    </lineage>
</organism>
<reference evidence="3" key="1">
    <citation type="journal article" date="2023" name="Mol. Phylogenet. Evol.">
        <title>Genome-scale phylogeny and comparative genomics of the fungal order Sordariales.</title>
        <authorList>
            <person name="Hensen N."/>
            <person name="Bonometti L."/>
            <person name="Westerberg I."/>
            <person name="Brannstrom I.O."/>
            <person name="Guillou S."/>
            <person name="Cros-Aarteil S."/>
            <person name="Calhoun S."/>
            <person name="Haridas S."/>
            <person name="Kuo A."/>
            <person name="Mondo S."/>
            <person name="Pangilinan J."/>
            <person name="Riley R."/>
            <person name="LaButti K."/>
            <person name="Andreopoulos B."/>
            <person name="Lipzen A."/>
            <person name="Chen C."/>
            <person name="Yan M."/>
            <person name="Daum C."/>
            <person name="Ng V."/>
            <person name="Clum A."/>
            <person name="Steindorff A."/>
            <person name="Ohm R.A."/>
            <person name="Martin F."/>
            <person name="Silar P."/>
            <person name="Natvig D.O."/>
            <person name="Lalanne C."/>
            <person name="Gautier V."/>
            <person name="Ament-Velasquez S.L."/>
            <person name="Kruys A."/>
            <person name="Hutchinson M.I."/>
            <person name="Powell A.J."/>
            <person name="Barry K."/>
            <person name="Miller A.N."/>
            <person name="Grigoriev I.V."/>
            <person name="Debuchy R."/>
            <person name="Gladieux P."/>
            <person name="Hiltunen Thoren M."/>
            <person name="Johannesson H."/>
        </authorList>
    </citation>
    <scope>NUCLEOTIDE SEQUENCE</scope>
    <source>
        <strain evidence="3">PSN293</strain>
    </source>
</reference>
<protein>
    <submittedName>
        <fullName evidence="3">Uncharacterized protein</fullName>
    </submittedName>
</protein>
<dbReference type="AlphaFoldDB" id="A0AAN7B1Y2"/>
<accession>A0AAN7B1Y2</accession>
<evidence type="ECO:0000313" key="3">
    <source>
        <dbReference type="EMBL" id="KAK4209736.1"/>
    </source>
</evidence>
<dbReference type="Proteomes" id="UP001301769">
    <property type="component" value="Unassembled WGS sequence"/>
</dbReference>
<evidence type="ECO:0000256" key="2">
    <source>
        <dbReference type="SAM" id="Phobius"/>
    </source>
</evidence>
<reference evidence="3" key="2">
    <citation type="submission" date="2023-05" db="EMBL/GenBank/DDBJ databases">
        <authorList>
            <consortium name="Lawrence Berkeley National Laboratory"/>
            <person name="Steindorff A."/>
            <person name="Hensen N."/>
            <person name="Bonometti L."/>
            <person name="Westerberg I."/>
            <person name="Brannstrom I.O."/>
            <person name="Guillou S."/>
            <person name="Cros-Aarteil S."/>
            <person name="Calhoun S."/>
            <person name="Haridas S."/>
            <person name="Kuo A."/>
            <person name="Mondo S."/>
            <person name="Pangilinan J."/>
            <person name="Riley R."/>
            <person name="Labutti K."/>
            <person name="Andreopoulos B."/>
            <person name="Lipzen A."/>
            <person name="Chen C."/>
            <person name="Yanf M."/>
            <person name="Daum C."/>
            <person name="Ng V."/>
            <person name="Clum A."/>
            <person name="Ohm R."/>
            <person name="Martin F."/>
            <person name="Silar P."/>
            <person name="Natvig D."/>
            <person name="Lalanne C."/>
            <person name="Gautier V."/>
            <person name="Ament-Velasquez S.L."/>
            <person name="Kruys A."/>
            <person name="Hutchinson M.I."/>
            <person name="Powell A.J."/>
            <person name="Barry K."/>
            <person name="Miller A.N."/>
            <person name="Grigoriev I.V."/>
            <person name="Debuchy R."/>
            <person name="Gladieux P."/>
            <person name="Thoren M.H."/>
            <person name="Johannesson H."/>
        </authorList>
    </citation>
    <scope>NUCLEOTIDE SEQUENCE</scope>
    <source>
        <strain evidence="3">PSN293</strain>
    </source>
</reference>